<dbReference type="GO" id="GO:1904491">
    <property type="term" value="P:protein localization to ciliary transition zone"/>
    <property type="evidence" value="ECO:0007669"/>
    <property type="project" value="TreeGrafter"/>
</dbReference>
<accession>A0A9J7Z730</accession>
<dbReference type="GO" id="GO:0090090">
    <property type="term" value="P:negative regulation of canonical Wnt signaling pathway"/>
    <property type="evidence" value="ECO:0007669"/>
    <property type="project" value="InterPro"/>
</dbReference>
<organism evidence="4 5">
    <name type="scientific">Cyprinus carpio carpio</name>
    <dbReference type="NCBI Taxonomy" id="630221"/>
    <lineage>
        <taxon>Eukaryota</taxon>
        <taxon>Metazoa</taxon>
        <taxon>Chordata</taxon>
        <taxon>Craniata</taxon>
        <taxon>Vertebrata</taxon>
        <taxon>Euteleostomi</taxon>
        <taxon>Actinopterygii</taxon>
        <taxon>Neopterygii</taxon>
        <taxon>Teleostei</taxon>
        <taxon>Ostariophysi</taxon>
        <taxon>Cypriniformes</taxon>
        <taxon>Cyprinidae</taxon>
        <taxon>Cyprininae</taxon>
        <taxon>Cyprinus</taxon>
    </lineage>
</organism>
<evidence type="ECO:0000259" key="3">
    <source>
        <dbReference type="Pfam" id="PF26186"/>
    </source>
</evidence>
<dbReference type="AlphaFoldDB" id="A0A9J7Z730"/>
<dbReference type="GO" id="GO:0036064">
    <property type="term" value="C:ciliary basal body"/>
    <property type="evidence" value="ECO:0007669"/>
    <property type="project" value="TreeGrafter"/>
</dbReference>
<feature type="transmembrane region" description="Helical" evidence="2">
    <location>
        <begin position="271"/>
        <end position="294"/>
    </location>
</feature>
<protein>
    <recommendedName>
        <fullName evidence="3">NPHP4 C2-like domain-containing protein</fullName>
    </recommendedName>
</protein>
<keyword evidence="2" id="KW-1133">Transmembrane helix</keyword>
<dbReference type="Pfam" id="PF26186">
    <property type="entry name" value="NPHP4_C2_3rd"/>
    <property type="match status" value="1"/>
</dbReference>
<dbReference type="InterPro" id="IPR058765">
    <property type="entry name" value="NPHP4_C2-like"/>
</dbReference>
<name>A0A9J7Z730_CYPCA</name>
<evidence type="ECO:0000313" key="4">
    <source>
        <dbReference type="Ensembl" id="ENSCCRP00000128844.1"/>
    </source>
</evidence>
<dbReference type="GO" id="GO:0097546">
    <property type="term" value="C:ciliary base"/>
    <property type="evidence" value="ECO:0007669"/>
    <property type="project" value="TreeGrafter"/>
</dbReference>
<dbReference type="PANTHER" id="PTHR31043">
    <property type="entry name" value="NEPHROCYSTIN-4"/>
    <property type="match status" value="1"/>
</dbReference>
<dbReference type="GO" id="GO:0035869">
    <property type="term" value="C:ciliary transition zone"/>
    <property type="evidence" value="ECO:0007669"/>
    <property type="project" value="TreeGrafter"/>
</dbReference>
<evidence type="ECO:0000256" key="2">
    <source>
        <dbReference type="SAM" id="Phobius"/>
    </source>
</evidence>
<reference evidence="4" key="1">
    <citation type="submission" date="2025-08" db="UniProtKB">
        <authorList>
            <consortium name="Ensembl"/>
        </authorList>
    </citation>
    <scope>IDENTIFICATION</scope>
</reference>
<evidence type="ECO:0000256" key="1">
    <source>
        <dbReference type="SAM" id="Coils"/>
    </source>
</evidence>
<dbReference type="GO" id="GO:0097730">
    <property type="term" value="C:non-motile cilium"/>
    <property type="evidence" value="ECO:0007669"/>
    <property type="project" value="InterPro"/>
</dbReference>
<keyword evidence="2" id="KW-0812">Transmembrane</keyword>
<keyword evidence="2" id="KW-0472">Membrane</keyword>
<sequence>MLQSPRSPGLSLSQLAATSRYPTMSHTVGSPWQQQLPSLLSPSPMASAHQLSHVERPVAGGIAHLELSVQETEGNRSEEEDEMEELTFASVHAPVITLGTQGAGSSRSTSRRSLAQLSSSGFPQILDIQNRVAEVLDPSEPVNLNPQREETDPLQAKPLIIQFLAFTRVPQAGVNSDWPSTVHFTFQLYRFPPVTTEHLKLLDLERNSNLKSNSDYPCVLSVINKVGTVSSGTITILLRMLYDSLQHSITCLFHLNNQLSFFRSIHESRCIFIALLKIASITFFVLLNSINVCVKLYSCI</sequence>
<keyword evidence="1" id="KW-0175">Coiled coil</keyword>
<evidence type="ECO:0000313" key="5">
    <source>
        <dbReference type="Proteomes" id="UP001108240"/>
    </source>
</evidence>
<feature type="coiled-coil region" evidence="1">
    <location>
        <begin position="62"/>
        <end position="89"/>
    </location>
</feature>
<proteinExistence type="predicted"/>
<feature type="domain" description="NPHP4 C2-like" evidence="3">
    <location>
        <begin position="113"/>
        <end position="242"/>
    </location>
</feature>
<dbReference type="PANTHER" id="PTHR31043:SF3">
    <property type="entry name" value="NEPHROCYSTIN-4"/>
    <property type="match status" value="1"/>
</dbReference>
<dbReference type="GeneTree" id="ENSGT00510000048827"/>
<dbReference type="InterPro" id="IPR029775">
    <property type="entry name" value="NPHP4"/>
</dbReference>
<dbReference type="Ensembl" id="ENSCCRT00000188458.1">
    <property type="protein sequence ID" value="ENSCCRP00000128844.1"/>
    <property type="gene ID" value="ENSCCRG00000055673.1"/>
</dbReference>
<keyword evidence="5" id="KW-1185">Reference proteome</keyword>
<dbReference type="Proteomes" id="UP001108240">
    <property type="component" value="Unplaced"/>
</dbReference>
<reference evidence="4" key="2">
    <citation type="submission" date="2025-09" db="UniProtKB">
        <authorList>
            <consortium name="Ensembl"/>
        </authorList>
    </citation>
    <scope>IDENTIFICATION</scope>
</reference>